<dbReference type="RefSeq" id="XP_026293329.2">
    <property type="nucleotide sequence ID" value="XM_026437544.2"/>
</dbReference>
<dbReference type="Pfam" id="PF13879">
    <property type="entry name" value="Hmw_CFAP97"/>
    <property type="match status" value="1"/>
</dbReference>
<dbReference type="InterPro" id="IPR038791">
    <property type="entry name" value="Cfap97/Hemingway"/>
</dbReference>
<feature type="region of interest" description="Disordered" evidence="2">
    <location>
        <begin position="343"/>
        <end position="376"/>
    </location>
</feature>
<organism evidence="3 4">
    <name type="scientific">Frankliniella occidentalis</name>
    <name type="common">Western flower thrips</name>
    <name type="synonym">Euthrips occidentalis</name>
    <dbReference type="NCBI Taxonomy" id="133901"/>
    <lineage>
        <taxon>Eukaryota</taxon>
        <taxon>Metazoa</taxon>
        <taxon>Ecdysozoa</taxon>
        <taxon>Arthropoda</taxon>
        <taxon>Hexapoda</taxon>
        <taxon>Insecta</taxon>
        <taxon>Pterygota</taxon>
        <taxon>Neoptera</taxon>
        <taxon>Paraneoptera</taxon>
        <taxon>Thysanoptera</taxon>
        <taxon>Terebrantia</taxon>
        <taxon>Thripoidea</taxon>
        <taxon>Thripidae</taxon>
        <taxon>Frankliniella</taxon>
    </lineage>
</organism>
<protein>
    <submittedName>
        <fullName evidence="4">Cilia- and flagella-associated protein 97-like</fullName>
    </submittedName>
</protein>
<evidence type="ECO:0000256" key="1">
    <source>
        <dbReference type="ARBA" id="ARBA00008315"/>
    </source>
</evidence>
<dbReference type="KEGG" id="foc:113217587"/>
<feature type="compositionally biased region" description="Polar residues" evidence="2">
    <location>
        <begin position="175"/>
        <end position="184"/>
    </location>
</feature>
<evidence type="ECO:0000256" key="2">
    <source>
        <dbReference type="SAM" id="MobiDB-lite"/>
    </source>
</evidence>
<dbReference type="AlphaFoldDB" id="A0A6J1TIL6"/>
<dbReference type="InterPro" id="IPR029488">
    <property type="entry name" value="Hmw/CFAP97"/>
</dbReference>
<feature type="compositionally biased region" description="Polar residues" evidence="2">
    <location>
        <begin position="231"/>
        <end position="245"/>
    </location>
</feature>
<dbReference type="Proteomes" id="UP000504606">
    <property type="component" value="Unplaced"/>
</dbReference>
<sequence>MAADLASSMESSRAYGLFTLRADFDRDIDFDFFDDSRAPSSTSPWRGEDDAGGGGAPRTPPGAGPKHRDDDGNLPSPRLTAGPTPTCSSGSGGGGDSLVSSSSSLPQPLDTARTEDGDDEANLERHQDQLGDIDPPGHGGDGDDDVLEDVVVAAQRPAAAPTEAIDQMTAARAVNSDTSAPTRTDATESEAADEPSGPGASERPPADGSAAPDGLDGLPGEADDVPREKAQQVSQVAPLASTPSAPTRELPALVVSAPASSSSSEASEDSAGAAISDGEGEDDDDECVAIQELTLTVCNRKTRAVSSITAVSSVAVGDEDSDDTDAEDAIEAITKALHRARPIGSASSLPVPLRAPPPGPGRGRGGRSRRLNMSFSNDEARRIQRDNERLLRRIVGQRARPPPTRTAPTPPPRPSAVGAAPFLAPPSTHHCSHAVNRVRRGRDIERENQILLKKIQSVKRSPSQLSVSRSSSSMSGRYSCG</sequence>
<reference evidence="4" key="1">
    <citation type="submission" date="2025-08" db="UniProtKB">
        <authorList>
            <consortium name="RefSeq"/>
        </authorList>
    </citation>
    <scope>IDENTIFICATION</scope>
    <source>
        <tissue evidence="4">Whole organism</tissue>
    </source>
</reference>
<evidence type="ECO:0000313" key="4">
    <source>
        <dbReference type="RefSeq" id="XP_026293329.2"/>
    </source>
</evidence>
<feature type="compositionally biased region" description="Low complexity" evidence="2">
    <location>
        <begin position="250"/>
        <end position="277"/>
    </location>
</feature>
<feature type="region of interest" description="Disordered" evidence="2">
    <location>
        <begin position="455"/>
        <end position="481"/>
    </location>
</feature>
<feature type="compositionally biased region" description="Low complexity" evidence="2">
    <location>
        <begin position="460"/>
        <end position="481"/>
    </location>
</feature>
<proteinExistence type="inferred from homology"/>
<feature type="compositionally biased region" description="Pro residues" evidence="2">
    <location>
        <begin position="400"/>
        <end position="414"/>
    </location>
</feature>
<gene>
    <name evidence="4" type="primary">LOC113217587</name>
</gene>
<feature type="compositionally biased region" description="Low complexity" evidence="2">
    <location>
        <begin position="149"/>
        <end position="164"/>
    </location>
</feature>
<dbReference type="OrthoDB" id="515313at2759"/>
<dbReference type="PANTHER" id="PTHR23035:SF1">
    <property type="entry name" value="CILIA- AND FLAGELLA-ASSOCIATED PROTEIN 97"/>
    <property type="match status" value="1"/>
</dbReference>
<accession>A0A6J1TIL6</accession>
<name>A0A6J1TIL6_FRAOC</name>
<evidence type="ECO:0000313" key="3">
    <source>
        <dbReference type="Proteomes" id="UP000504606"/>
    </source>
</evidence>
<dbReference type="PANTHER" id="PTHR23035">
    <property type="entry name" value="CILIA- AND FLAGELLA-ASSOCIATED PROTEIN 97-RELATED"/>
    <property type="match status" value="1"/>
</dbReference>
<dbReference type="GeneID" id="113217587"/>
<keyword evidence="3" id="KW-1185">Reference proteome</keyword>
<comment type="similarity">
    <text evidence="1">Belongs to the CFAP97 family.</text>
</comment>
<feature type="region of interest" description="Disordered" evidence="2">
    <location>
        <begin position="395"/>
        <end position="420"/>
    </location>
</feature>
<feature type="region of interest" description="Disordered" evidence="2">
    <location>
        <begin position="31"/>
        <end position="284"/>
    </location>
</feature>